<accession>A0AAV4Y099</accession>
<dbReference type="Proteomes" id="UP001054945">
    <property type="component" value="Unassembled WGS sequence"/>
</dbReference>
<dbReference type="EMBL" id="BPLR01018445">
    <property type="protein sequence ID" value="GIY99646.1"/>
    <property type="molecule type" value="Genomic_DNA"/>
</dbReference>
<feature type="region of interest" description="Disordered" evidence="1">
    <location>
        <begin position="19"/>
        <end position="82"/>
    </location>
</feature>
<sequence length="195" mass="20588">MEDHGVDYVHEFDLEHLEEDGQAGDAQGPSTQRRSTRAARHGGGTAPQNPHLVEPQHHPNGGYGMNVGGPMPQETSSSHHATRYSPLVTCPLRRPFVATSGPIIDDGMLWLTQNLRYGGPTGPIKTGPLDLRPPSVRRRHGGLAHSGRRKKRLSGGARGSLHLSPSSGAAFPGPPPGSAAGAPSAPPPDGRQQQQ</sequence>
<comment type="caution">
    <text evidence="2">The sequence shown here is derived from an EMBL/GenBank/DDBJ whole genome shotgun (WGS) entry which is preliminary data.</text>
</comment>
<name>A0AAV4Y099_CAEEX</name>
<evidence type="ECO:0000313" key="3">
    <source>
        <dbReference type="Proteomes" id="UP001054945"/>
    </source>
</evidence>
<proteinExistence type="predicted"/>
<feature type="region of interest" description="Disordered" evidence="1">
    <location>
        <begin position="120"/>
        <end position="195"/>
    </location>
</feature>
<evidence type="ECO:0000256" key="1">
    <source>
        <dbReference type="SAM" id="MobiDB-lite"/>
    </source>
</evidence>
<evidence type="ECO:0000313" key="2">
    <source>
        <dbReference type="EMBL" id="GIY99646.1"/>
    </source>
</evidence>
<organism evidence="2 3">
    <name type="scientific">Caerostris extrusa</name>
    <name type="common">Bark spider</name>
    <name type="synonym">Caerostris bankana</name>
    <dbReference type="NCBI Taxonomy" id="172846"/>
    <lineage>
        <taxon>Eukaryota</taxon>
        <taxon>Metazoa</taxon>
        <taxon>Ecdysozoa</taxon>
        <taxon>Arthropoda</taxon>
        <taxon>Chelicerata</taxon>
        <taxon>Arachnida</taxon>
        <taxon>Araneae</taxon>
        <taxon>Araneomorphae</taxon>
        <taxon>Entelegynae</taxon>
        <taxon>Araneoidea</taxon>
        <taxon>Araneidae</taxon>
        <taxon>Caerostris</taxon>
    </lineage>
</organism>
<keyword evidence="3" id="KW-1185">Reference proteome</keyword>
<feature type="compositionally biased region" description="Basic residues" evidence="1">
    <location>
        <begin position="135"/>
        <end position="153"/>
    </location>
</feature>
<reference evidence="2 3" key="1">
    <citation type="submission" date="2021-06" db="EMBL/GenBank/DDBJ databases">
        <title>Caerostris extrusa draft genome.</title>
        <authorList>
            <person name="Kono N."/>
            <person name="Arakawa K."/>
        </authorList>
    </citation>
    <scope>NUCLEOTIDE SEQUENCE [LARGE SCALE GENOMIC DNA]</scope>
</reference>
<gene>
    <name evidence="2" type="ORF">CEXT_430171</name>
</gene>
<dbReference type="AlphaFoldDB" id="A0AAV4Y099"/>
<protein>
    <submittedName>
        <fullName evidence="2">Uncharacterized protein</fullName>
    </submittedName>
</protein>